<dbReference type="InterPro" id="IPR034391">
    <property type="entry name" value="AdoMet-like_SPASM_containing"/>
</dbReference>
<feature type="domain" description="Radical SAM core" evidence="7">
    <location>
        <begin position="8"/>
        <end position="228"/>
    </location>
</feature>
<dbReference type="Pfam" id="PF04055">
    <property type="entry name" value="Radical_SAM"/>
    <property type="match status" value="1"/>
</dbReference>
<keyword evidence="6" id="KW-0411">Iron-sulfur</keyword>
<evidence type="ECO:0000256" key="3">
    <source>
        <dbReference type="ARBA" id="ARBA00022691"/>
    </source>
</evidence>
<comment type="caution">
    <text evidence="8">The sequence shown here is derived from an EMBL/GenBank/DDBJ whole genome shotgun (WGS) entry which is preliminary data.</text>
</comment>
<dbReference type="CDD" id="cd01335">
    <property type="entry name" value="Radical_SAM"/>
    <property type="match status" value="1"/>
</dbReference>
<keyword evidence="5" id="KW-0408">Iron</keyword>
<sequence length="479" mass="53328">MDADPNVILPVLPRDLQIEITSCCNLRCRMCPLTAGKTSSSLRAGHLTQEVWEQILPAARDIGKAIISGFGEPLLHPQCLSLLHDLNRAGVSISLATNGIALTPSLCQELAALEHLTHINISIDSPDPEIYRDIRGGSLDKALTGAQHLIAALDDPRNVTVSSILMNQSLASLSAFPPLLAELGVRHYVLQGLIDYNLGLDRENPLHQKGLAASLTRIKAACEAAGIELLFTLPARLDLEIKQPAQALQHYYRRSTPSAHETRQCCLPWELPFINKDGLVFPCCYSTDDTTAILGDVRTEPLRRIWHGEKYQAFRRQLLSGKPMPQVCQTCTAASLGEHPLLYSAKILYDQSVLADHTKLRLVVQNTGSHPWIRDDLVRIGTPQDRKSRYVHPSWYGANRIATFREKAVPPGGTATFCFRIDPDPDVPSETFQVVFEGKRWLPGTEFEIRPGRARENPLVLWGYRLRNSLFERLRGGLR</sequence>
<dbReference type="GO" id="GO:0051539">
    <property type="term" value="F:4 iron, 4 sulfur cluster binding"/>
    <property type="evidence" value="ECO:0007669"/>
    <property type="project" value="UniProtKB-KW"/>
</dbReference>
<dbReference type="GO" id="GO:0046872">
    <property type="term" value="F:metal ion binding"/>
    <property type="evidence" value="ECO:0007669"/>
    <property type="project" value="UniProtKB-KW"/>
</dbReference>
<evidence type="ECO:0000256" key="2">
    <source>
        <dbReference type="ARBA" id="ARBA00022485"/>
    </source>
</evidence>
<keyword evidence="2" id="KW-0004">4Fe-4S</keyword>
<proteinExistence type="predicted"/>
<evidence type="ECO:0000259" key="7">
    <source>
        <dbReference type="PROSITE" id="PS51918"/>
    </source>
</evidence>
<evidence type="ECO:0000256" key="4">
    <source>
        <dbReference type="ARBA" id="ARBA00022723"/>
    </source>
</evidence>
<evidence type="ECO:0000313" key="8">
    <source>
        <dbReference type="EMBL" id="MBD3325439.1"/>
    </source>
</evidence>
<dbReference type="InterPro" id="IPR023885">
    <property type="entry name" value="4Fe4S-binding_SPASM_dom"/>
</dbReference>
<dbReference type="AlphaFoldDB" id="A0A9D5Q634"/>
<gene>
    <name evidence="8" type="ORF">GF339_12685</name>
</gene>
<dbReference type="InterPro" id="IPR000385">
    <property type="entry name" value="MoaA_NifB_PqqE_Fe-S-bd_CS"/>
</dbReference>
<protein>
    <submittedName>
        <fullName evidence="8">Radical SAM protein</fullName>
    </submittedName>
</protein>
<dbReference type="InterPro" id="IPR013785">
    <property type="entry name" value="Aldolase_TIM"/>
</dbReference>
<keyword evidence="3" id="KW-0949">S-adenosyl-L-methionine</keyword>
<dbReference type="PROSITE" id="PS01305">
    <property type="entry name" value="MOAA_NIFB_PQQE"/>
    <property type="match status" value="1"/>
</dbReference>
<dbReference type="InterPro" id="IPR050377">
    <property type="entry name" value="Radical_SAM_PqqE_MftC-like"/>
</dbReference>
<dbReference type="Gene3D" id="3.20.20.70">
    <property type="entry name" value="Aldolase class I"/>
    <property type="match status" value="1"/>
</dbReference>
<evidence type="ECO:0000256" key="5">
    <source>
        <dbReference type="ARBA" id="ARBA00023004"/>
    </source>
</evidence>
<organism evidence="8 9">
    <name type="scientific">candidate division KSB3 bacterium</name>
    <dbReference type="NCBI Taxonomy" id="2044937"/>
    <lineage>
        <taxon>Bacteria</taxon>
        <taxon>candidate division KSB3</taxon>
    </lineage>
</organism>
<dbReference type="SFLD" id="SFLDG01067">
    <property type="entry name" value="SPASM/twitch_domain_containing"/>
    <property type="match status" value="1"/>
</dbReference>
<dbReference type="Proteomes" id="UP000649604">
    <property type="component" value="Unassembled WGS sequence"/>
</dbReference>
<accession>A0A9D5Q634</accession>
<evidence type="ECO:0000256" key="1">
    <source>
        <dbReference type="ARBA" id="ARBA00001966"/>
    </source>
</evidence>
<dbReference type="InterPro" id="IPR007197">
    <property type="entry name" value="rSAM"/>
</dbReference>
<evidence type="ECO:0000313" key="9">
    <source>
        <dbReference type="Proteomes" id="UP000649604"/>
    </source>
</evidence>
<dbReference type="Pfam" id="PF13186">
    <property type="entry name" value="SPASM"/>
    <property type="match status" value="1"/>
</dbReference>
<dbReference type="PROSITE" id="PS51918">
    <property type="entry name" value="RADICAL_SAM"/>
    <property type="match status" value="1"/>
</dbReference>
<dbReference type="SFLD" id="SFLDS00029">
    <property type="entry name" value="Radical_SAM"/>
    <property type="match status" value="1"/>
</dbReference>
<dbReference type="GO" id="GO:0003824">
    <property type="term" value="F:catalytic activity"/>
    <property type="evidence" value="ECO:0007669"/>
    <property type="project" value="InterPro"/>
</dbReference>
<reference evidence="8" key="1">
    <citation type="submission" date="2019-11" db="EMBL/GenBank/DDBJ databases">
        <title>Microbial mats filling the niche in hypersaline microbial mats.</title>
        <authorList>
            <person name="Wong H.L."/>
            <person name="Macleod F.I."/>
            <person name="White R.A. III"/>
            <person name="Burns B.P."/>
        </authorList>
    </citation>
    <scope>NUCLEOTIDE SEQUENCE</scope>
    <source>
        <strain evidence="8">Rbin_158</strain>
    </source>
</reference>
<comment type="cofactor">
    <cofactor evidence="1">
        <name>[4Fe-4S] cluster</name>
        <dbReference type="ChEBI" id="CHEBI:49883"/>
    </cofactor>
</comment>
<dbReference type="InterPro" id="IPR058240">
    <property type="entry name" value="rSAM_sf"/>
</dbReference>
<dbReference type="PANTHER" id="PTHR11228:SF34">
    <property type="entry name" value="TUNGSTEN-CONTAINING ALDEHYDE FERREDOXIN OXIDOREDUCTASE COFACTOR MODIFYING PROTEIN"/>
    <property type="match status" value="1"/>
</dbReference>
<dbReference type="SUPFAM" id="SSF102114">
    <property type="entry name" value="Radical SAM enzymes"/>
    <property type="match status" value="1"/>
</dbReference>
<dbReference type="EMBL" id="WJJP01000414">
    <property type="protein sequence ID" value="MBD3325439.1"/>
    <property type="molecule type" value="Genomic_DNA"/>
</dbReference>
<dbReference type="SFLD" id="SFLDG01387">
    <property type="entry name" value="BtrN-like_SPASM_domain_contain"/>
    <property type="match status" value="1"/>
</dbReference>
<dbReference type="PANTHER" id="PTHR11228">
    <property type="entry name" value="RADICAL SAM DOMAIN PROTEIN"/>
    <property type="match status" value="1"/>
</dbReference>
<name>A0A9D5Q634_9BACT</name>
<evidence type="ECO:0000256" key="6">
    <source>
        <dbReference type="ARBA" id="ARBA00023014"/>
    </source>
</evidence>
<keyword evidence="4" id="KW-0479">Metal-binding</keyword>